<keyword evidence="4 7" id="KW-1133">Transmembrane helix</keyword>
<evidence type="ECO:0000256" key="6">
    <source>
        <dbReference type="ARBA" id="ARBA00038076"/>
    </source>
</evidence>
<dbReference type="EMBL" id="CBXV010000004">
    <property type="protein sequence ID" value="CDM64960.1"/>
    <property type="molecule type" value="Genomic_DNA"/>
</dbReference>
<name>A0A0B6WXQ9_9BACT</name>
<evidence type="ECO:0000256" key="7">
    <source>
        <dbReference type="SAM" id="Phobius"/>
    </source>
</evidence>
<proteinExistence type="inferred from homology"/>
<keyword evidence="2" id="KW-1003">Cell membrane</keyword>
<dbReference type="InterPro" id="IPR025857">
    <property type="entry name" value="MacB_PCD"/>
</dbReference>
<comment type="similarity">
    <text evidence="6">Belongs to the ABC-4 integral membrane protein family.</text>
</comment>
<evidence type="ECO:0000256" key="5">
    <source>
        <dbReference type="ARBA" id="ARBA00023136"/>
    </source>
</evidence>
<organism evidence="10 11">
    <name type="scientific">Pyrinomonas methylaliphatogenes</name>
    <dbReference type="NCBI Taxonomy" id="454194"/>
    <lineage>
        <taxon>Bacteria</taxon>
        <taxon>Pseudomonadati</taxon>
        <taxon>Acidobacteriota</taxon>
        <taxon>Blastocatellia</taxon>
        <taxon>Blastocatellales</taxon>
        <taxon>Pyrinomonadaceae</taxon>
        <taxon>Pyrinomonas</taxon>
    </lineage>
</organism>
<accession>A0A0B6WXQ9</accession>
<sequence>MSDKSLVIANIRQRPVRTLISIVGVALGVSLILLFTGLSRGMSNDLQRRSLNIRAELIFTRPGSLQLTSSTANLSTRYVQLLEAIPGVERALPVIRYIYQDGRGFGFEQIEGVDWASYAMMNGINLIEGRAPAANDEVVIDAVKARERNLRAGGTIQLFGNRPYRVVGIYSPESGARVKMSLAAMQEVLEAPGKCTYILVKCREGEDVLQVARRIDQTLPGNKIQLTRDVVMNVERSIPLLPVFLRVLVGLGAVISALVVMLAMYTTITERTYEIGILKSLGASHAFIISEIEKEALLISAIGSALGFAVALIAGRLIHDLYGLIFEFSWGWTITAIMIGVLGGALGALYPAVRAARLDPIEALAYE</sequence>
<keyword evidence="3 7" id="KW-0812">Transmembrane</keyword>
<feature type="transmembrane region" description="Helical" evidence="7">
    <location>
        <begin position="243"/>
        <end position="265"/>
    </location>
</feature>
<dbReference type="GO" id="GO:0005886">
    <property type="term" value="C:plasma membrane"/>
    <property type="evidence" value="ECO:0007669"/>
    <property type="project" value="UniProtKB-SubCell"/>
</dbReference>
<comment type="subcellular location">
    <subcellularLocation>
        <location evidence="1">Cell membrane</location>
        <topology evidence="1">Multi-pass membrane protein</topology>
    </subcellularLocation>
</comment>
<feature type="transmembrane region" description="Helical" evidence="7">
    <location>
        <begin position="296"/>
        <end position="318"/>
    </location>
</feature>
<dbReference type="PANTHER" id="PTHR30572">
    <property type="entry name" value="MEMBRANE COMPONENT OF TRANSPORTER-RELATED"/>
    <property type="match status" value="1"/>
</dbReference>
<dbReference type="InterPro" id="IPR050250">
    <property type="entry name" value="Macrolide_Exporter_MacB"/>
</dbReference>
<feature type="domain" description="ABC3 transporter permease C-terminal" evidence="8">
    <location>
        <begin position="247"/>
        <end position="360"/>
    </location>
</feature>
<dbReference type="RefSeq" id="WP_041975022.1">
    <property type="nucleotide sequence ID" value="NZ_CBXV010000004.1"/>
</dbReference>
<dbReference type="GO" id="GO:0022857">
    <property type="term" value="F:transmembrane transporter activity"/>
    <property type="evidence" value="ECO:0007669"/>
    <property type="project" value="TreeGrafter"/>
</dbReference>
<evidence type="ECO:0000259" key="9">
    <source>
        <dbReference type="Pfam" id="PF12704"/>
    </source>
</evidence>
<dbReference type="PANTHER" id="PTHR30572:SF4">
    <property type="entry name" value="ABC TRANSPORTER PERMEASE YTRF"/>
    <property type="match status" value="1"/>
</dbReference>
<dbReference type="Pfam" id="PF02687">
    <property type="entry name" value="FtsX"/>
    <property type="match status" value="1"/>
</dbReference>
<keyword evidence="11" id="KW-1185">Reference proteome</keyword>
<dbReference type="OrthoDB" id="9770036at2"/>
<dbReference type="AlphaFoldDB" id="A0A0B6WXQ9"/>
<dbReference type="STRING" id="454194.PYK22_00956"/>
<keyword evidence="5 7" id="KW-0472">Membrane</keyword>
<protein>
    <submittedName>
        <fullName evidence="10">ABC-type transport system, involved in lipoprotein release, permease component</fullName>
    </submittedName>
</protein>
<evidence type="ECO:0000256" key="4">
    <source>
        <dbReference type="ARBA" id="ARBA00022989"/>
    </source>
</evidence>
<feature type="domain" description="MacB-like periplasmic core" evidence="9">
    <location>
        <begin position="18"/>
        <end position="217"/>
    </location>
</feature>
<dbReference type="Proteomes" id="UP000031518">
    <property type="component" value="Unassembled WGS sequence"/>
</dbReference>
<feature type="transmembrane region" description="Helical" evidence="7">
    <location>
        <begin position="20"/>
        <end position="39"/>
    </location>
</feature>
<keyword evidence="10" id="KW-0449">Lipoprotein</keyword>
<evidence type="ECO:0000256" key="2">
    <source>
        <dbReference type="ARBA" id="ARBA00022475"/>
    </source>
</evidence>
<evidence type="ECO:0000313" key="10">
    <source>
        <dbReference type="EMBL" id="CDM64960.1"/>
    </source>
</evidence>
<dbReference type="InterPro" id="IPR003838">
    <property type="entry name" value="ABC3_permease_C"/>
</dbReference>
<evidence type="ECO:0000256" key="1">
    <source>
        <dbReference type="ARBA" id="ARBA00004651"/>
    </source>
</evidence>
<reference evidence="10 11" key="2">
    <citation type="submission" date="2015-01" db="EMBL/GenBank/DDBJ databases">
        <title>Complete genome sequence of Pyrinomonas methylaliphatogenes type strain K22T.</title>
        <authorList>
            <person name="Lee K.C.Y."/>
            <person name="Power J.F."/>
            <person name="Dunfield P.F."/>
            <person name="Morgan X.C."/>
            <person name="Huttenhower C."/>
            <person name="Stott M.B."/>
        </authorList>
    </citation>
    <scope>NUCLEOTIDE SEQUENCE [LARGE SCALE GENOMIC DNA]</scope>
    <source>
        <strain evidence="10 11">K22</strain>
    </source>
</reference>
<evidence type="ECO:0000313" key="11">
    <source>
        <dbReference type="Proteomes" id="UP000031518"/>
    </source>
</evidence>
<evidence type="ECO:0000259" key="8">
    <source>
        <dbReference type="Pfam" id="PF02687"/>
    </source>
</evidence>
<evidence type="ECO:0000256" key="3">
    <source>
        <dbReference type="ARBA" id="ARBA00022692"/>
    </source>
</evidence>
<feature type="transmembrane region" description="Helical" evidence="7">
    <location>
        <begin position="330"/>
        <end position="350"/>
    </location>
</feature>
<dbReference type="Pfam" id="PF12704">
    <property type="entry name" value="MacB_PCD"/>
    <property type="match status" value="1"/>
</dbReference>
<gene>
    <name evidence="10" type="ORF">PYK22_00956</name>
</gene>
<reference evidence="10 11" key="1">
    <citation type="submission" date="2013-12" db="EMBL/GenBank/DDBJ databases">
        <authorList>
            <person name="Stott M."/>
        </authorList>
    </citation>
    <scope>NUCLEOTIDE SEQUENCE [LARGE SCALE GENOMIC DNA]</scope>
    <source>
        <strain evidence="10 11">K22</strain>
    </source>
</reference>